<dbReference type="InterPro" id="IPR010982">
    <property type="entry name" value="Lambda_DNA-bd_dom_sf"/>
</dbReference>
<evidence type="ECO:0000313" key="4">
    <source>
        <dbReference type="Proteomes" id="UP001317870"/>
    </source>
</evidence>
<dbReference type="SMART" id="SM00530">
    <property type="entry name" value="HTH_XRE"/>
    <property type="match status" value="1"/>
</dbReference>
<organism evidence="3 4">
    <name type="scientific">Nocardia sputorum</name>
    <dbReference type="NCBI Taxonomy" id="2984338"/>
    <lineage>
        <taxon>Bacteria</taxon>
        <taxon>Bacillati</taxon>
        <taxon>Actinomycetota</taxon>
        <taxon>Actinomycetes</taxon>
        <taxon>Mycobacteriales</taxon>
        <taxon>Nocardiaceae</taxon>
        <taxon>Nocardia</taxon>
    </lineage>
</organism>
<sequence>MASGAEDSGIHPTPGPAKTFADGKATEGQCGDSRPRSIYRWGMSDSVGQRIASERKIAGLSQRALASRAAYSLSMVKAVEQGREPASPGFISAVARALRVTPEQLTGAPYDDGKPLSDAVNELSVLLTEGRYARAVDPGPLAQLDADLSAAQLLYRRDRTRQTIEVLPGIIRRLHGAVRELSGDEQARAYTLLTAAYVLAEWSARRTGHLSLTLPALDLADTYAPLADDRNWGAFSVLARARVLTHFGESEVAGQLIESAISTADETRSGLILGGYSHLAGAVNEARKLNHAGAVDHIAAAREIAARTGETDMYMVDFGPLNTEIHSHAIELESGDPTRAAIEGAELVYSAGAPPTRIGHHWQDNARAWLMSGKPDKALVALNKARAAAPQQTRLHPGVRETVHGIAAAQRRQSEGLVGFASWLGTSL</sequence>
<evidence type="ECO:0000256" key="1">
    <source>
        <dbReference type="SAM" id="MobiDB-lite"/>
    </source>
</evidence>
<evidence type="ECO:0000313" key="3">
    <source>
        <dbReference type="EMBL" id="BDU02946.1"/>
    </source>
</evidence>
<dbReference type="Proteomes" id="UP001317870">
    <property type="component" value="Chromosome"/>
</dbReference>
<dbReference type="Pfam" id="PF13560">
    <property type="entry name" value="HTH_31"/>
    <property type="match status" value="1"/>
</dbReference>
<feature type="domain" description="HTH cro/C1-type" evidence="2">
    <location>
        <begin position="51"/>
        <end position="105"/>
    </location>
</feature>
<evidence type="ECO:0000259" key="2">
    <source>
        <dbReference type="PROSITE" id="PS50943"/>
    </source>
</evidence>
<feature type="region of interest" description="Disordered" evidence="1">
    <location>
        <begin position="1"/>
        <end position="37"/>
    </location>
</feature>
<dbReference type="PROSITE" id="PS50943">
    <property type="entry name" value="HTH_CROC1"/>
    <property type="match status" value="1"/>
</dbReference>
<gene>
    <name evidence="3" type="ORF">IFM12276_59740</name>
</gene>
<name>A0ABM8D689_9NOCA</name>
<dbReference type="EMBL" id="AP026978">
    <property type="protein sequence ID" value="BDU02946.1"/>
    <property type="molecule type" value="Genomic_DNA"/>
</dbReference>
<dbReference type="Gene3D" id="1.10.260.40">
    <property type="entry name" value="lambda repressor-like DNA-binding domains"/>
    <property type="match status" value="1"/>
</dbReference>
<dbReference type="SUPFAM" id="SSF47413">
    <property type="entry name" value="lambda repressor-like DNA-binding domains"/>
    <property type="match status" value="1"/>
</dbReference>
<dbReference type="InterPro" id="IPR001387">
    <property type="entry name" value="Cro/C1-type_HTH"/>
</dbReference>
<accession>A0ABM8D689</accession>
<keyword evidence="4" id="KW-1185">Reference proteome</keyword>
<dbReference type="CDD" id="cd00093">
    <property type="entry name" value="HTH_XRE"/>
    <property type="match status" value="1"/>
</dbReference>
<reference evidence="3 4" key="1">
    <citation type="submission" date="2022-11" db="EMBL/GenBank/DDBJ databases">
        <title>Genome Sequencing of Nocardia sp. ON39_IFM12276 and assembly.</title>
        <authorList>
            <person name="Shimojima M."/>
            <person name="Toyokawa M."/>
            <person name="Uesaka K."/>
        </authorList>
    </citation>
    <scope>NUCLEOTIDE SEQUENCE [LARGE SCALE GENOMIC DNA]</scope>
    <source>
        <strain evidence="3 4">IFM 12276</strain>
    </source>
</reference>
<protein>
    <submittedName>
        <fullName evidence="3">Transcriptional regulator</fullName>
    </submittedName>
</protein>
<proteinExistence type="predicted"/>